<accession>E3CXB9</accession>
<evidence type="ECO:0000256" key="1">
    <source>
        <dbReference type="ARBA" id="ARBA00006226"/>
    </source>
</evidence>
<dbReference type="SUPFAM" id="SSF143011">
    <property type="entry name" value="RelE-like"/>
    <property type="match status" value="1"/>
</dbReference>
<protein>
    <submittedName>
        <fullName evidence="3">Plasmid stabilization system</fullName>
    </submittedName>
</protein>
<dbReference type="OrthoDB" id="9805098at2"/>
<dbReference type="Pfam" id="PF05016">
    <property type="entry name" value="ParE_toxin"/>
    <property type="match status" value="1"/>
</dbReference>
<dbReference type="InterPro" id="IPR007712">
    <property type="entry name" value="RelE/ParE_toxin"/>
</dbReference>
<dbReference type="EMBL" id="CM001022">
    <property type="protein sequence ID" value="EFQ23485.1"/>
    <property type="molecule type" value="Genomic_DNA"/>
</dbReference>
<dbReference type="PANTHER" id="PTHR35601:SF1">
    <property type="entry name" value="TOXIN RELE"/>
    <property type="match status" value="1"/>
</dbReference>
<dbReference type="HOGENOM" id="CLU_155761_1_1_0"/>
<dbReference type="Proteomes" id="UP000005096">
    <property type="component" value="Chromosome"/>
</dbReference>
<organism evidence="3 4">
    <name type="scientific">Aminomonas paucivorans DSM 12260</name>
    <dbReference type="NCBI Taxonomy" id="584708"/>
    <lineage>
        <taxon>Bacteria</taxon>
        <taxon>Thermotogati</taxon>
        <taxon>Synergistota</taxon>
        <taxon>Synergistia</taxon>
        <taxon>Synergistales</taxon>
        <taxon>Synergistaceae</taxon>
        <taxon>Aminomonas</taxon>
    </lineage>
</organism>
<keyword evidence="4" id="KW-1185">Reference proteome</keyword>
<dbReference type="AlphaFoldDB" id="E3CXB9"/>
<keyword evidence="2" id="KW-1277">Toxin-antitoxin system</keyword>
<name>E3CXB9_9BACT</name>
<dbReference type="InterPro" id="IPR035093">
    <property type="entry name" value="RelE/ParE_toxin_dom_sf"/>
</dbReference>
<evidence type="ECO:0000256" key="2">
    <source>
        <dbReference type="ARBA" id="ARBA00022649"/>
    </source>
</evidence>
<reference evidence="3 4" key="1">
    <citation type="journal article" date="2010" name="Stand. Genomic Sci.">
        <title>Non-contiguous finished genome sequence of Aminomonas paucivorans type strain (GLU-3).</title>
        <authorList>
            <person name="Pitluck S."/>
            <person name="Yasawong M."/>
            <person name="Held B."/>
            <person name="Lapidus A."/>
            <person name="Nolan M."/>
            <person name="Copeland A."/>
            <person name="Lucas S."/>
            <person name="Del Rio T.G."/>
            <person name="Tice H."/>
            <person name="Cheng J.F."/>
            <person name="Chertkov O."/>
            <person name="Goodwin L."/>
            <person name="Tapia R."/>
            <person name="Han C."/>
            <person name="Liolios K."/>
            <person name="Ivanova N."/>
            <person name="Mavromatis K."/>
            <person name="Ovchinnikova G."/>
            <person name="Pati A."/>
            <person name="Chen A."/>
            <person name="Palaniappan K."/>
            <person name="Land M."/>
            <person name="Hauser L."/>
            <person name="Chang Y.J."/>
            <person name="Jeffries C.D."/>
            <person name="Pukall R."/>
            <person name="Spring S."/>
            <person name="Rohde M."/>
            <person name="Sikorski J."/>
            <person name="Goker M."/>
            <person name="Woyke T."/>
            <person name="Bristow J."/>
            <person name="Eisen J.A."/>
            <person name="Markowitz V."/>
            <person name="Hugenholtz P."/>
            <person name="Kyrpides N.C."/>
            <person name="Klenk H.P."/>
        </authorList>
    </citation>
    <scope>NUCLEOTIDE SEQUENCE [LARGE SCALE GENOMIC DNA]</scope>
    <source>
        <strain evidence="3 4">DSM 12260</strain>
    </source>
</reference>
<sequence length="92" mass="10744">MAWRLEFTPLCARILHKLDPPTARRILEYLEDAVRLPDPRRRGRGLTGPLAGFWRYRVGDYRVLCRLEDARLVVLILEICRRSQGYPPKPTG</sequence>
<comment type="similarity">
    <text evidence="1">Belongs to the RelE toxin family.</text>
</comment>
<dbReference type="PaxDb" id="584708-Apau_1058"/>
<dbReference type="RefSeq" id="WP_006300668.1">
    <property type="nucleotide sequence ID" value="NZ_CM001022.1"/>
</dbReference>
<dbReference type="STRING" id="584708.Apau_1058"/>
<dbReference type="eggNOG" id="COG2026">
    <property type="taxonomic scope" value="Bacteria"/>
</dbReference>
<gene>
    <name evidence="3" type="ORF">Apau_1058</name>
</gene>
<proteinExistence type="inferred from homology"/>
<evidence type="ECO:0000313" key="4">
    <source>
        <dbReference type="Proteomes" id="UP000005096"/>
    </source>
</evidence>
<dbReference type="Gene3D" id="3.30.2310.20">
    <property type="entry name" value="RelE-like"/>
    <property type="match status" value="1"/>
</dbReference>
<dbReference type="PANTHER" id="PTHR35601">
    <property type="entry name" value="TOXIN RELE"/>
    <property type="match status" value="1"/>
</dbReference>
<evidence type="ECO:0000313" key="3">
    <source>
        <dbReference type="EMBL" id="EFQ23485.1"/>
    </source>
</evidence>